<evidence type="ECO:0000256" key="2">
    <source>
        <dbReference type="ARBA" id="ARBA00022723"/>
    </source>
</evidence>
<dbReference type="Proteomes" id="UP000789595">
    <property type="component" value="Unassembled WGS sequence"/>
</dbReference>
<dbReference type="Gene3D" id="2.20.28.10">
    <property type="match status" value="1"/>
</dbReference>
<dbReference type="EMBL" id="CAKKNE010000001">
    <property type="protein sequence ID" value="CAH0365038.1"/>
    <property type="molecule type" value="Genomic_DNA"/>
</dbReference>
<dbReference type="GO" id="GO:0043448">
    <property type="term" value="P:alkane catabolic process"/>
    <property type="evidence" value="ECO:0007669"/>
    <property type="project" value="TreeGrafter"/>
</dbReference>
<proteinExistence type="predicted"/>
<dbReference type="GO" id="GO:0009055">
    <property type="term" value="F:electron transfer activity"/>
    <property type="evidence" value="ECO:0007669"/>
    <property type="project" value="TreeGrafter"/>
</dbReference>
<feature type="domain" description="Rubredoxin-like" evidence="8">
    <location>
        <begin position="85"/>
        <end position="134"/>
    </location>
</feature>
<gene>
    <name evidence="9" type="ORF">PCAL00307_LOCUS6129</name>
    <name evidence="10" type="ORF">PECAL_1P14410</name>
</gene>
<evidence type="ECO:0000313" key="9">
    <source>
        <dbReference type="EMBL" id="CAE0690693.1"/>
    </source>
</evidence>
<feature type="compositionally biased region" description="Low complexity" evidence="5">
    <location>
        <begin position="38"/>
        <end position="65"/>
    </location>
</feature>
<evidence type="ECO:0000256" key="4">
    <source>
        <dbReference type="ARBA" id="ARBA00023004"/>
    </source>
</evidence>
<keyword evidence="6" id="KW-0812">Transmembrane</keyword>
<dbReference type="InterPro" id="IPR024934">
    <property type="entry name" value="Rubredoxin-like_dom"/>
</dbReference>
<dbReference type="SUPFAM" id="SSF57802">
    <property type="entry name" value="Rubredoxin-like"/>
    <property type="match status" value="1"/>
</dbReference>
<keyword evidence="11" id="KW-1185">Reference proteome</keyword>
<evidence type="ECO:0000256" key="6">
    <source>
        <dbReference type="SAM" id="Phobius"/>
    </source>
</evidence>
<organism evidence="9">
    <name type="scientific">Pelagomonas calceolata</name>
    <dbReference type="NCBI Taxonomy" id="35677"/>
    <lineage>
        <taxon>Eukaryota</taxon>
        <taxon>Sar</taxon>
        <taxon>Stramenopiles</taxon>
        <taxon>Ochrophyta</taxon>
        <taxon>Pelagophyceae</taxon>
        <taxon>Pelagomonadales</taxon>
        <taxon>Pelagomonadaceae</taxon>
        <taxon>Pelagomonas</taxon>
    </lineage>
</organism>
<feature type="chain" id="PRO_5035593887" description="Rubredoxin-like domain-containing protein" evidence="7">
    <location>
        <begin position="18"/>
        <end position="181"/>
    </location>
</feature>
<evidence type="ECO:0000256" key="5">
    <source>
        <dbReference type="SAM" id="MobiDB-lite"/>
    </source>
</evidence>
<name>A0A7S3ZQG5_9STRA</name>
<reference evidence="9" key="1">
    <citation type="submission" date="2021-01" db="EMBL/GenBank/DDBJ databases">
        <authorList>
            <person name="Corre E."/>
            <person name="Pelletier E."/>
            <person name="Niang G."/>
            <person name="Scheremetjew M."/>
            <person name="Finn R."/>
            <person name="Kale V."/>
            <person name="Holt S."/>
            <person name="Cochrane G."/>
            <person name="Meng A."/>
            <person name="Brown T."/>
            <person name="Cohen L."/>
        </authorList>
    </citation>
    <scope>NUCLEOTIDE SEQUENCE</scope>
    <source>
        <strain evidence="9">CCMP1756</strain>
    </source>
</reference>
<keyword evidence="6" id="KW-0472">Membrane</keyword>
<dbReference type="EMBL" id="HBIW01007283">
    <property type="protein sequence ID" value="CAE0690693.1"/>
    <property type="molecule type" value="Transcribed_RNA"/>
</dbReference>
<feature type="transmembrane region" description="Helical" evidence="6">
    <location>
        <begin position="161"/>
        <end position="180"/>
    </location>
</feature>
<evidence type="ECO:0000256" key="1">
    <source>
        <dbReference type="ARBA" id="ARBA00022448"/>
    </source>
</evidence>
<dbReference type="PROSITE" id="PS50903">
    <property type="entry name" value="RUBREDOXIN_LIKE"/>
    <property type="match status" value="1"/>
</dbReference>
<keyword evidence="3" id="KW-0249">Electron transport</keyword>
<keyword evidence="1" id="KW-0813">Transport</keyword>
<evidence type="ECO:0000313" key="11">
    <source>
        <dbReference type="Proteomes" id="UP000789595"/>
    </source>
</evidence>
<evidence type="ECO:0000256" key="3">
    <source>
        <dbReference type="ARBA" id="ARBA00022982"/>
    </source>
</evidence>
<accession>A0A7S3ZQG5</accession>
<feature type="region of interest" description="Disordered" evidence="5">
    <location>
        <begin position="38"/>
        <end position="66"/>
    </location>
</feature>
<dbReference type="PRINTS" id="PR00163">
    <property type="entry name" value="RUBREDOXIN"/>
</dbReference>
<evidence type="ECO:0000259" key="8">
    <source>
        <dbReference type="PROSITE" id="PS50903"/>
    </source>
</evidence>
<dbReference type="OrthoDB" id="6379857at2759"/>
<keyword evidence="7" id="KW-0732">Signal</keyword>
<dbReference type="Pfam" id="PF00301">
    <property type="entry name" value="Rubredoxin"/>
    <property type="match status" value="1"/>
</dbReference>
<dbReference type="AlphaFoldDB" id="A0A7S3ZQG5"/>
<keyword evidence="4" id="KW-0408">Iron</keyword>
<dbReference type="PANTHER" id="PTHR47627:SF1">
    <property type="entry name" value="RUBREDOXIN-1-RELATED"/>
    <property type="match status" value="1"/>
</dbReference>
<dbReference type="GO" id="GO:0005506">
    <property type="term" value="F:iron ion binding"/>
    <property type="evidence" value="ECO:0007669"/>
    <property type="project" value="InterPro"/>
</dbReference>
<dbReference type="PANTHER" id="PTHR47627">
    <property type="entry name" value="RUBREDOXIN"/>
    <property type="match status" value="1"/>
</dbReference>
<evidence type="ECO:0000313" key="10">
    <source>
        <dbReference type="EMBL" id="CAH0365038.1"/>
    </source>
</evidence>
<keyword evidence="2" id="KW-0479">Metal-binding</keyword>
<dbReference type="CDD" id="cd00730">
    <property type="entry name" value="rubredoxin"/>
    <property type="match status" value="1"/>
</dbReference>
<protein>
    <recommendedName>
        <fullName evidence="8">Rubredoxin-like domain-containing protein</fullName>
    </recommendedName>
</protein>
<sequence>MCSRRIALALLVAQAAALVVPPSCARCRRVRLRSEPGDAPAEAAAPVEDVPIATTEPEPAAPQLTERQKEIARLRAAEKFLEKDTGKYMCKVCEYQYDPEEGAKGVAASTPFEDIQSNWRCPRCRASKDSFEPVTITIAGFAENQNYGFGGNSMTEGDKNLAIFGGLGFFFVLLLSGYLMT</sequence>
<evidence type="ECO:0000256" key="7">
    <source>
        <dbReference type="SAM" id="SignalP"/>
    </source>
</evidence>
<feature type="signal peptide" evidence="7">
    <location>
        <begin position="1"/>
        <end position="17"/>
    </location>
</feature>
<dbReference type="InterPro" id="IPR050526">
    <property type="entry name" value="Rubredoxin_ET"/>
</dbReference>
<reference evidence="10" key="2">
    <citation type="submission" date="2021-11" db="EMBL/GenBank/DDBJ databases">
        <authorList>
            <consortium name="Genoscope - CEA"/>
            <person name="William W."/>
        </authorList>
    </citation>
    <scope>NUCLEOTIDE SEQUENCE</scope>
</reference>
<dbReference type="InterPro" id="IPR024935">
    <property type="entry name" value="Rubredoxin_dom"/>
</dbReference>
<keyword evidence="6" id="KW-1133">Transmembrane helix</keyword>